<evidence type="ECO:0000313" key="5">
    <source>
        <dbReference type="EMBL" id="VDI13815.1"/>
    </source>
</evidence>
<evidence type="ECO:0000259" key="4">
    <source>
        <dbReference type="PROSITE" id="PS51720"/>
    </source>
</evidence>
<proteinExistence type="inferred from homology"/>
<evidence type="ECO:0000256" key="3">
    <source>
        <dbReference type="ARBA" id="ARBA00023134"/>
    </source>
</evidence>
<keyword evidence="6" id="KW-1185">Reference proteome</keyword>
<dbReference type="Pfam" id="PF04548">
    <property type="entry name" value="AIG1"/>
    <property type="match status" value="1"/>
</dbReference>
<dbReference type="InterPro" id="IPR006703">
    <property type="entry name" value="G_AIG1"/>
</dbReference>
<protein>
    <recommendedName>
        <fullName evidence="4">AIG1-type G domain-containing protein</fullName>
    </recommendedName>
</protein>
<accession>A0A8B6D480</accession>
<keyword evidence="3" id="KW-0342">GTP-binding</keyword>
<dbReference type="OrthoDB" id="10061751at2759"/>
<dbReference type="PANTHER" id="PTHR10903:SF184">
    <property type="entry name" value="GTP-BINDING PROTEIN A"/>
    <property type="match status" value="1"/>
</dbReference>
<evidence type="ECO:0000256" key="2">
    <source>
        <dbReference type="ARBA" id="ARBA00022741"/>
    </source>
</evidence>
<name>A0A8B6D480_MYTGA</name>
<comment type="similarity">
    <text evidence="1">Belongs to the TRAFAC class TrmE-Era-EngA-EngB-Septin-like GTPase superfamily. AIG1/Toc34/Toc159-like paraseptin GTPase family. IAN subfamily.</text>
</comment>
<keyword evidence="2" id="KW-0547">Nucleotide-binding</keyword>
<feature type="domain" description="AIG1-type G" evidence="4">
    <location>
        <begin position="4"/>
        <end position="204"/>
    </location>
</feature>
<dbReference type="PROSITE" id="PS51720">
    <property type="entry name" value="G_AIG1"/>
    <property type="match status" value="1"/>
</dbReference>
<dbReference type="AlphaFoldDB" id="A0A8B6D480"/>
<organism evidence="5 6">
    <name type="scientific">Mytilus galloprovincialis</name>
    <name type="common">Mediterranean mussel</name>
    <dbReference type="NCBI Taxonomy" id="29158"/>
    <lineage>
        <taxon>Eukaryota</taxon>
        <taxon>Metazoa</taxon>
        <taxon>Spiralia</taxon>
        <taxon>Lophotrochozoa</taxon>
        <taxon>Mollusca</taxon>
        <taxon>Bivalvia</taxon>
        <taxon>Autobranchia</taxon>
        <taxon>Pteriomorphia</taxon>
        <taxon>Mytilida</taxon>
        <taxon>Mytiloidea</taxon>
        <taxon>Mytilidae</taxon>
        <taxon>Mytilinae</taxon>
        <taxon>Mytilus</taxon>
    </lineage>
</organism>
<dbReference type="Gene3D" id="3.40.50.300">
    <property type="entry name" value="P-loop containing nucleotide triphosphate hydrolases"/>
    <property type="match status" value="1"/>
</dbReference>
<gene>
    <name evidence="5" type="ORF">MGAL_10B089748</name>
</gene>
<evidence type="ECO:0000256" key="1">
    <source>
        <dbReference type="ARBA" id="ARBA00008535"/>
    </source>
</evidence>
<dbReference type="PANTHER" id="PTHR10903">
    <property type="entry name" value="GTPASE, IMAP FAMILY MEMBER-RELATED"/>
    <property type="match status" value="1"/>
</dbReference>
<dbReference type="EMBL" id="UYJE01002800">
    <property type="protein sequence ID" value="VDI13815.1"/>
    <property type="molecule type" value="Genomic_DNA"/>
</dbReference>
<sequence length="244" mass="27809">MAHKEECRLILFGKSGVGKSSLGNTLIGKQHFKVSASSSNVTQKCETAHLESESGRILKIIDTPGIFDTKGESMLDEIKSCLQFLSPGPHAIIIVLMPNRVTKEDDRVIDKIFEFFGDYHFLKKTILVMNRKTELTDKSEFMENTSANGISKLYGGCEKRFVVVENKQVWENRNADAEEVFKEIDKLEGYYDLEYLSLVHEQIKLLTENDELKASCENVGKEMHEEKQSEEEDEAFSIYDCIFS</sequence>
<reference evidence="5" key="1">
    <citation type="submission" date="2018-11" db="EMBL/GenBank/DDBJ databases">
        <authorList>
            <person name="Alioto T."/>
            <person name="Alioto T."/>
        </authorList>
    </citation>
    <scope>NUCLEOTIDE SEQUENCE</scope>
</reference>
<dbReference type="Proteomes" id="UP000596742">
    <property type="component" value="Unassembled WGS sequence"/>
</dbReference>
<dbReference type="InterPro" id="IPR027417">
    <property type="entry name" value="P-loop_NTPase"/>
</dbReference>
<comment type="caution">
    <text evidence="5">The sequence shown here is derived from an EMBL/GenBank/DDBJ whole genome shotgun (WGS) entry which is preliminary data.</text>
</comment>
<dbReference type="SUPFAM" id="SSF52540">
    <property type="entry name" value="P-loop containing nucleoside triphosphate hydrolases"/>
    <property type="match status" value="1"/>
</dbReference>
<dbReference type="GO" id="GO:0005525">
    <property type="term" value="F:GTP binding"/>
    <property type="evidence" value="ECO:0007669"/>
    <property type="project" value="UniProtKB-KW"/>
</dbReference>
<dbReference type="InterPro" id="IPR045058">
    <property type="entry name" value="GIMA/IAN/Toc"/>
</dbReference>
<evidence type="ECO:0000313" key="6">
    <source>
        <dbReference type="Proteomes" id="UP000596742"/>
    </source>
</evidence>